<dbReference type="InterPro" id="IPR011527">
    <property type="entry name" value="ABC1_TM_dom"/>
</dbReference>
<dbReference type="Pfam" id="PF00005">
    <property type="entry name" value="ABC_tran"/>
    <property type="match status" value="1"/>
</dbReference>
<evidence type="ECO:0000256" key="6">
    <source>
        <dbReference type="ARBA" id="ARBA00022989"/>
    </source>
</evidence>
<feature type="transmembrane region" description="Helical" evidence="9">
    <location>
        <begin position="270"/>
        <end position="294"/>
    </location>
</feature>
<gene>
    <name evidence="12" type="primary">cydD</name>
    <name evidence="12" type="ordered locus">AZC_0582</name>
</gene>
<protein>
    <submittedName>
        <fullName evidence="12">ABC transporter ATP-binding protein</fullName>
    </submittedName>
</protein>
<dbReference type="InterPro" id="IPR014216">
    <property type="entry name" value="ABC_transptr_CydD"/>
</dbReference>
<dbReference type="SMART" id="SM00382">
    <property type="entry name" value="AAA"/>
    <property type="match status" value="1"/>
</dbReference>
<reference evidence="12 13" key="4">
    <citation type="journal article" date="2009" name="Appl. Environ. Microbiol.">
        <title>Comparative genome-wide transcriptional profiling of Azorhizobium caulinodans ORS571 grown under free-living and symbiotic conditions.</title>
        <authorList>
            <person name="Tsukada S."/>
            <person name="Aono T."/>
            <person name="Akiba N."/>
            <person name="Lee KB."/>
            <person name="Liu CT."/>
            <person name="Toyazaki H."/>
            <person name="Oyaizu H."/>
        </authorList>
    </citation>
    <scope>NUCLEOTIDE SEQUENCE [LARGE SCALE GENOMIC DNA]</scope>
    <source>
        <strain evidence="13">ATCC 43989 / DSM 5975 / JCM 20966 / LMG 6465 / NBRC 14845 / NCIMB 13405 / ORS 571</strain>
    </source>
</reference>
<reference evidence="12 13" key="1">
    <citation type="journal article" date="2007" name="Appl. Environ. Microbiol.">
        <title>Rhizobial factors required for stem nodule maturation and maintenance in Sesbania rostrata-Azorhizobium caulinodans ORS571 symbiosis.</title>
        <authorList>
            <person name="Suzuki S."/>
            <person name="Aono T."/>
            <person name="Lee KB."/>
            <person name="Suzuki T."/>
            <person name="Liu CT."/>
            <person name="Miwa H."/>
            <person name="Wakao S."/>
            <person name="Iki T."/>
            <person name="Oyaizu H."/>
        </authorList>
    </citation>
    <scope>NUCLEOTIDE SEQUENCE [LARGE SCALE GENOMIC DNA]</scope>
    <source>
        <strain evidence="13">ATCC 43989 / DSM 5975 / JCM 20966 / LMG 6465 / NBRC 14845 / NCIMB 13405 / ORS 571</strain>
    </source>
</reference>
<feature type="region of interest" description="Disordered" evidence="8">
    <location>
        <begin position="1"/>
        <end position="47"/>
    </location>
</feature>
<evidence type="ECO:0000256" key="8">
    <source>
        <dbReference type="SAM" id="MobiDB-lite"/>
    </source>
</evidence>
<evidence type="ECO:0000256" key="4">
    <source>
        <dbReference type="ARBA" id="ARBA00022741"/>
    </source>
</evidence>
<dbReference type="GO" id="GO:0034040">
    <property type="term" value="F:ATPase-coupled lipid transmembrane transporter activity"/>
    <property type="evidence" value="ECO:0007669"/>
    <property type="project" value="TreeGrafter"/>
</dbReference>
<dbReference type="SUPFAM" id="SSF90123">
    <property type="entry name" value="ABC transporter transmembrane region"/>
    <property type="match status" value="1"/>
</dbReference>
<dbReference type="GO" id="GO:0016887">
    <property type="term" value="F:ATP hydrolysis activity"/>
    <property type="evidence" value="ECO:0007669"/>
    <property type="project" value="InterPro"/>
</dbReference>
<evidence type="ECO:0000256" key="5">
    <source>
        <dbReference type="ARBA" id="ARBA00022840"/>
    </source>
</evidence>
<comment type="similarity">
    <text evidence="2">Belongs to the ABC transporter superfamily.</text>
</comment>
<evidence type="ECO:0000313" key="12">
    <source>
        <dbReference type="EMBL" id="BAF86580.1"/>
    </source>
</evidence>
<evidence type="ECO:0000256" key="2">
    <source>
        <dbReference type="ARBA" id="ARBA00005417"/>
    </source>
</evidence>
<dbReference type="CDD" id="cd18584">
    <property type="entry name" value="ABC_6TM_AarD_CydD"/>
    <property type="match status" value="1"/>
</dbReference>
<reference evidence="12 13" key="5">
    <citation type="journal article" date="2010" name="Appl. Environ. Microbiol.">
        <title>phrR-like gene praR of Azorhizobium caulinodans ORS571 is essential for symbiosis with Sesbania rostrata and is involved in expression of reb genes.</title>
        <authorList>
            <person name="Akiba N."/>
            <person name="Aono T."/>
            <person name="Toyazaki H."/>
            <person name="Sato S."/>
            <person name="Oyaizu H."/>
        </authorList>
    </citation>
    <scope>NUCLEOTIDE SEQUENCE [LARGE SCALE GENOMIC DNA]</scope>
    <source>
        <strain evidence="13">ATCC 43989 / DSM 5975 / JCM 20966 / LMG 6465 / NBRC 14845 / NCIMB 13405 / ORS 571</strain>
    </source>
</reference>
<name>A8IMN0_AZOC5</name>
<dbReference type="PANTHER" id="PTHR24221:SF261">
    <property type="entry name" value="GLUTATHIONE_L-CYSTEINE TRANSPORT SYSTEM ATP-BINDING_PERMEASE PROTEIN CYDD"/>
    <property type="match status" value="1"/>
</dbReference>
<evidence type="ECO:0000256" key="7">
    <source>
        <dbReference type="ARBA" id="ARBA00023136"/>
    </source>
</evidence>
<sequence length="588" mass="60680">MSIQFPAPHSRFVDGSVAEGTSARPRMDTAGAHAAPARRRRPRPAQNLESRGGALLQLVASLLFIGQAALIARAVGTMSSAITVPALLGPAAGILALGVVRAILEALGARLCHRQARAALGRLRSEVAAAVAARSPLDRNRPVAGAVASALAEQAEAVVPYLSRFKPARLRASVVPFVMLAVVLPLSWAAALVMLVALPLIPVFMALIGWRAQAASEAHLKEMGSMNGFLLDRLRGLATIRALGAVDTTALRLRASAETLKDRTMAVLRIAFLSSAVLELFSALGVAMVAVYVGFHLLGTLEFGTWGVPLNLSDGLFILILAPAFFEPMRDLSAVWHDRAAGEAAFAALKLLTANGLPLPGANMAHPVPAAAAPAPDVVFDTVSFTHAEGRAPFAAFSLTVPAGGRVALLGPSGAGKSTLLALAAGLAPVHTGSVRIGGLPLTAETAAELRSGMAWIGQRPHFFAGSLAANVQMGRPDIGPEAVEEALAFATLDRAVRGRSADDGLGEGGAGLSGGELVRLAIARAAVDPRVQLVLADEPTAHLDAATAAEVTEALLTLATGRTLIVATHDPVLAARLDTVVQLEPRP</sequence>
<dbReference type="InterPro" id="IPR039421">
    <property type="entry name" value="Type_1_exporter"/>
</dbReference>
<evidence type="ECO:0000259" key="11">
    <source>
        <dbReference type="PROSITE" id="PS50929"/>
    </source>
</evidence>
<comment type="subcellular location">
    <subcellularLocation>
        <location evidence="1">Cell membrane</location>
        <topology evidence="1">Multi-pass membrane protein</topology>
    </subcellularLocation>
</comment>
<dbReference type="SUPFAM" id="SSF52540">
    <property type="entry name" value="P-loop containing nucleoside triphosphate hydrolases"/>
    <property type="match status" value="1"/>
</dbReference>
<keyword evidence="6 9" id="KW-1133">Transmembrane helix</keyword>
<feature type="domain" description="ABC transporter" evidence="10">
    <location>
        <begin position="378"/>
        <end position="586"/>
    </location>
</feature>
<dbReference type="PROSITE" id="PS00211">
    <property type="entry name" value="ABC_TRANSPORTER_1"/>
    <property type="match status" value="1"/>
</dbReference>
<dbReference type="GO" id="GO:0005524">
    <property type="term" value="F:ATP binding"/>
    <property type="evidence" value="ECO:0007669"/>
    <property type="project" value="UniProtKB-KW"/>
</dbReference>
<dbReference type="PROSITE" id="PS50929">
    <property type="entry name" value="ABC_TM1F"/>
    <property type="match status" value="1"/>
</dbReference>
<feature type="transmembrane region" description="Helical" evidence="9">
    <location>
        <begin position="53"/>
        <end position="76"/>
    </location>
</feature>
<dbReference type="GO" id="GO:0140359">
    <property type="term" value="F:ABC-type transporter activity"/>
    <property type="evidence" value="ECO:0007669"/>
    <property type="project" value="InterPro"/>
</dbReference>
<dbReference type="EMBL" id="AP009384">
    <property type="protein sequence ID" value="BAF86580.1"/>
    <property type="molecule type" value="Genomic_DNA"/>
</dbReference>
<dbReference type="Proteomes" id="UP000000270">
    <property type="component" value="Chromosome"/>
</dbReference>
<evidence type="ECO:0000256" key="1">
    <source>
        <dbReference type="ARBA" id="ARBA00004651"/>
    </source>
</evidence>
<evidence type="ECO:0000259" key="10">
    <source>
        <dbReference type="PROSITE" id="PS50893"/>
    </source>
</evidence>
<dbReference type="KEGG" id="azc:AZC_0582"/>
<reference evidence="12 13" key="6">
    <citation type="journal article" date="2011" name="Appl. Environ. Microbiol.">
        <title>Involvement of the azorhizobial chromosome partition gene (parA) in the onset of bacteroid differentiation during Sesbania rostrata stem nodule development.</title>
        <authorList>
            <person name="Liu CT."/>
            <person name="Lee KB."/>
            <person name="Wang YS."/>
            <person name="Peng MH."/>
            <person name="Lee KT."/>
            <person name="Suzuki S."/>
            <person name="Suzuki T."/>
            <person name="Oyaizu H."/>
        </authorList>
    </citation>
    <scope>NUCLEOTIDE SEQUENCE [LARGE SCALE GENOMIC DNA]</scope>
    <source>
        <strain evidence="13">ATCC 43989 / DSM 5975 / JCM 20966 / LMG 6465 / NBRC 14845 / NCIMB 13405 / ORS 571</strain>
    </source>
</reference>
<dbReference type="GO" id="GO:0042883">
    <property type="term" value="P:cysteine transport"/>
    <property type="evidence" value="ECO:0007669"/>
    <property type="project" value="InterPro"/>
</dbReference>
<dbReference type="HOGENOM" id="CLU_000604_84_9_5"/>
<dbReference type="Gene3D" id="1.20.1560.10">
    <property type="entry name" value="ABC transporter type 1, transmembrane domain"/>
    <property type="match status" value="1"/>
</dbReference>
<proteinExistence type="inferred from homology"/>
<dbReference type="InterPro" id="IPR003439">
    <property type="entry name" value="ABC_transporter-like_ATP-bd"/>
</dbReference>
<dbReference type="GO" id="GO:0005886">
    <property type="term" value="C:plasma membrane"/>
    <property type="evidence" value="ECO:0007669"/>
    <property type="project" value="UniProtKB-SubCell"/>
</dbReference>
<evidence type="ECO:0000256" key="3">
    <source>
        <dbReference type="ARBA" id="ARBA00022692"/>
    </source>
</evidence>
<reference evidence="13" key="2">
    <citation type="submission" date="2007-04" db="EMBL/GenBank/DDBJ databases">
        <title>Complete genome sequence of the nitrogen-fixing bacterium Azorhizobium caulinodans ORS571.</title>
        <authorList>
            <person name="Lee K.B."/>
            <person name="Backer P.D."/>
            <person name="Aono T."/>
            <person name="Liu C.T."/>
            <person name="Suzuki S."/>
            <person name="Suzuki T."/>
            <person name="Kaneko T."/>
            <person name="Yamada M."/>
            <person name="Tabata S."/>
            <person name="Kupfer D.M."/>
            <person name="Najar F.Z."/>
            <person name="Wiley G.B."/>
            <person name="Roe B."/>
            <person name="Binnewies T."/>
            <person name="Ussery D."/>
            <person name="Vereecke D."/>
            <person name="Gevers D."/>
            <person name="Holsters M."/>
            <person name="Oyaizu H."/>
        </authorList>
    </citation>
    <scope>NUCLEOTIDE SEQUENCE [LARGE SCALE GENOMIC DNA]</scope>
    <source>
        <strain evidence="13">ATCC 43989 / DSM 5975 / JCM 20966 / LMG 6465 / NBRC 14845 / NCIMB 13405 / ORS 571</strain>
    </source>
</reference>
<dbReference type="InterPro" id="IPR027417">
    <property type="entry name" value="P-loop_NTPase"/>
</dbReference>
<dbReference type="InterPro" id="IPR036640">
    <property type="entry name" value="ABC1_TM_sf"/>
</dbReference>
<evidence type="ECO:0000313" key="13">
    <source>
        <dbReference type="Proteomes" id="UP000000270"/>
    </source>
</evidence>
<organism evidence="12 13">
    <name type="scientific">Azorhizobium caulinodans (strain ATCC 43989 / DSM 5975 / JCM 20966 / LMG 6465 / NBRC 14845 / NCIMB 13405 / ORS 571)</name>
    <dbReference type="NCBI Taxonomy" id="438753"/>
    <lineage>
        <taxon>Bacteria</taxon>
        <taxon>Pseudomonadati</taxon>
        <taxon>Pseudomonadota</taxon>
        <taxon>Alphaproteobacteria</taxon>
        <taxon>Hyphomicrobiales</taxon>
        <taxon>Xanthobacteraceae</taxon>
        <taxon>Azorhizobium</taxon>
    </lineage>
</organism>
<dbReference type="STRING" id="438753.AZC_0582"/>
<dbReference type="InterPro" id="IPR003593">
    <property type="entry name" value="AAA+_ATPase"/>
</dbReference>
<dbReference type="Pfam" id="PF00664">
    <property type="entry name" value="ABC_membrane"/>
    <property type="match status" value="1"/>
</dbReference>
<feature type="transmembrane region" description="Helical" evidence="9">
    <location>
        <begin position="194"/>
        <end position="212"/>
    </location>
</feature>
<keyword evidence="13" id="KW-1185">Reference proteome</keyword>
<dbReference type="AlphaFoldDB" id="A8IMN0"/>
<keyword evidence="7 9" id="KW-0472">Membrane</keyword>
<dbReference type="NCBIfam" id="TIGR02857">
    <property type="entry name" value="CydD"/>
    <property type="match status" value="1"/>
</dbReference>
<dbReference type="PANTHER" id="PTHR24221">
    <property type="entry name" value="ATP-BINDING CASSETTE SUB-FAMILY B"/>
    <property type="match status" value="1"/>
</dbReference>
<reference evidence="12 13" key="3">
    <citation type="journal article" date="2008" name="BMC Genomics">
        <title>The genome of the versatile nitrogen fixer Azorhizobium caulinodans ORS571.</title>
        <authorList>
            <person name="Lee KB."/>
            <person name="Backer P.D."/>
            <person name="Aono T."/>
            <person name="Liu CT."/>
            <person name="Suzuki S."/>
            <person name="Suzuki T."/>
            <person name="Kaneko T."/>
            <person name="Yamada M."/>
            <person name="Tabata S."/>
            <person name="Kupfer D.M."/>
            <person name="Najar F.Z."/>
            <person name="Wiley G.B."/>
            <person name="Roe B."/>
            <person name="Binnewies T.T."/>
            <person name="Ussery D.W."/>
            <person name="D'Haeze W."/>
            <person name="Herder J.D."/>
            <person name="Gevers D."/>
            <person name="Vereecke D."/>
            <person name="Holsters M."/>
            <person name="Oyaizu H."/>
        </authorList>
    </citation>
    <scope>NUCLEOTIDE SEQUENCE [LARGE SCALE GENOMIC DNA]</scope>
    <source>
        <strain evidence="13">ATCC 43989 / DSM 5975 / JCM 20966 / LMG 6465 / NBRC 14845 / NCIMB 13405 / ORS 571</strain>
    </source>
</reference>
<keyword evidence="4" id="KW-0547">Nucleotide-binding</keyword>
<evidence type="ECO:0000256" key="9">
    <source>
        <dbReference type="SAM" id="Phobius"/>
    </source>
</evidence>
<keyword evidence="5 12" id="KW-0067">ATP-binding</keyword>
<dbReference type="eggNOG" id="COG4988">
    <property type="taxonomic scope" value="Bacteria"/>
</dbReference>
<dbReference type="InterPro" id="IPR017871">
    <property type="entry name" value="ABC_transporter-like_CS"/>
</dbReference>
<dbReference type="PROSITE" id="PS50893">
    <property type="entry name" value="ABC_TRANSPORTER_2"/>
    <property type="match status" value="1"/>
</dbReference>
<accession>A8IMN0</accession>
<dbReference type="Gene3D" id="3.40.50.300">
    <property type="entry name" value="P-loop containing nucleotide triphosphate hydrolases"/>
    <property type="match status" value="1"/>
</dbReference>
<feature type="transmembrane region" description="Helical" evidence="9">
    <location>
        <begin position="82"/>
        <end position="104"/>
    </location>
</feature>
<keyword evidence="3 9" id="KW-0812">Transmembrane</keyword>
<feature type="domain" description="ABC transmembrane type-1" evidence="11">
    <location>
        <begin position="52"/>
        <end position="341"/>
    </location>
</feature>